<evidence type="ECO:0000256" key="4">
    <source>
        <dbReference type="ARBA" id="ARBA00022737"/>
    </source>
</evidence>
<feature type="domain" description="C2H2-type" evidence="12">
    <location>
        <begin position="220"/>
        <end position="248"/>
    </location>
</feature>
<dbReference type="STRING" id="224129.A0A1W4XK58"/>
<evidence type="ECO:0000256" key="5">
    <source>
        <dbReference type="ARBA" id="ARBA00022771"/>
    </source>
</evidence>
<proteinExistence type="inferred from homology"/>
<evidence type="ECO:0000259" key="12">
    <source>
        <dbReference type="PROSITE" id="PS50157"/>
    </source>
</evidence>
<evidence type="ECO:0000313" key="13">
    <source>
        <dbReference type="Proteomes" id="UP000192223"/>
    </source>
</evidence>
<organism evidence="13 14">
    <name type="scientific">Agrilus planipennis</name>
    <name type="common">Emerald ash borer</name>
    <name type="synonym">Agrilus marcopoli</name>
    <dbReference type="NCBI Taxonomy" id="224129"/>
    <lineage>
        <taxon>Eukaryota</taxon>
        <taxon>Metazoa</taxon>
        <taxon>Ecdysozoa</taxon>
        <taxon>Arthropoda</taxon>
        <taxon>Hexapoda</taxon>
        <taxon>Insecta</taxon>
        <taxon>Pterygota</taxon>
        <taxon>Neoptera</taxon>
        <taxon>Endopterygota</taxon>
        <taxon>Coleoptera</taxon>
        <taxon>Polyphaga</taxon>
        <taxon>Elateriformia</taxon>
        <taxon>Buprestoidea</taxon>
        <taxon>Buprestidae</taxon>
        <taxon>Agrilinae</taxon>
        <taxon>Agrilus</taxon>
    </lineage>
</organism>
<evidence type="ECO:0000256" key="10">
    <source>
        <dbReference type="ARBA" id="ARBA00023242"/>
    </source>
</evidence>
<feature type="domain" description="C2H2-type" evidence="12">
    <location>
        <begin position="320"/>
        <end position="353"/>
    </location>
</feature>
<dbReference type="AlphaFoldDB" id="A0A1W4XK58"/>
<dbReference type="GO" id="GO:0043565">
    <property type="term" value="F:sequence-specific DNA binding"/>
    <property type="evidence" value="ECO:0007669"/>
    <property type="project" value="TreeGrafter"/>
</dbReference>
<dbReference type="OrthoDB" id="6077919at2759"/>
<dbReference type="Proteomes" id="UP000192223">
    <property type="component" value="Unplaced"/>
</dbReference>
<dbReference type="SUPFAM" id="SSF57667">
    <property type="entry name" value="beta-beta-alpha zinc fingers"/>
    <property type="match status" value="8"/>
</dbReference>
<keyword evidence="10" id="KW-0539">Nucleus</keyword>
<keyword evidence="7" id="KW-0805">Transcription regulation</keyword>
<evidence type="ECO:0000256" key="11">
    <source>
        <dbReference type="PROSITE-ProRule" id="PRU00042"/>
    </source>
</evidence>
<feature type="domain" description="C2H2-type" evidence="12">
    <location>
        <begin position="161"/>
        <end position="188"/>
    </location>
</feature>
<keyword evidence="9" id="KW-0804">Transcription</keyword>
<protein>
    <submittedName>
        <fullName evidence="14 15">Zinc finger protein 808-like</fullName>
    </submittedName>
</protein>
<feature type="domain" description="C2H2-type" evidence="12">
    <location>
        <begin position="132"/>
        <end position="160"/>
    </location>
</feature>
<dbReference type="GO" id="GO:0008270">
    <property type="term" value="F:zinc ion binding"/>
    <property type="evidence" value="ECO:0007669"/>
    <property type="project" value="UniProtKB-KW"/>
</dbReference>
<feature type="domain" description="C2H2-type" evidence="12">
    <location>
        <begin position="425"/>
        <end position="452"/>
    </location>
</feature>
<dbReference type="SMART" id="SM00355">
    <property type="entry name" value="ZnF_C2H2"/>
    <property type="match status" value="16"/>
</dbReference>
<evidence type="ECO:0000256" key="9">
    <source>
        <dbReference type="ARBA" id="ARBA00023163"/>
    </source>
</evidence>
<keyword evidence="4" id="KW-0677">Repeat</keyword>
<dbReference type="PROSITE" id="PS50157">
    <property type="entry name" value="ZINC_FINGER_C2H2_2"/>
    <property type="match status" value="13"/>
</dbReference>
<feature type="domain" description="C2H2-type" evidence="12">
    <location>
        <begin position="189"/>
        <end position="217"/>
    </location>
</feature>
<dbReference type="PROSITE" id="PS00028">
    <property type="entry name" value="ZINC_FINGER_C2H2_1"/>
    <property type="match status" value="13"/>
</dbReference>
<evidence type="ECO:0000256" key="7">
    <source>
        <dbReference type="ARBA" id="ARBA00023015"/>
    </source>
</evidence>
<keyword evidence="13" id="KW-1185">Reference proteome</keyword>
<feature type="domain" description="C2H2-type" evidence="12">
    <location>
        <begin position="512"/>
        <end position="539"/>
    </location>
</feature>
<accession>A0A1W4XK58</accession>
<dbReference type="FunFam" id="3.30.160.60:FF:000145">
    <property type="entry name" value="Zinc finger protein 574"/>
    <property type="match status" value="1"/>
</dbReference>
<dbReference type="FunFam" id="3.30.160.60:FF:001156">
    <property type="entry name" value="Zinc finger protein 407"/>
    <property type="match status" value="1"/>
</dbReference>
<feature type="domain" description="C2H2-type" evidence="12">
    <location>
        <begin position="453"/>
        <end position="480"/>
    </location>
</feature>
<comment type="subcellular location">
    <subcellularLocation>
        <location evidence="1">Nucleus</location>
    </subcellularLocation>
</comment>
<sequence length="664" mass="78363">MRIVNEEVCHTCLKENIQLISTLEVDSNSTDIKSKLKFCVPEVEWTKGFICKSCADLLNQLHIFKQQCLKSNEILTRKHERNLADNSDHEKDLSDNESFIDSAANFETEDIAEETSSTNETDLLHSSLLSEYKCNICQDSFEDRKLLFNHKKKIHKEERPFNCLFCERLFDHSGELKRHEQVHLNQRNFTCDICNKSYNTAVILSKHKLVVHSEKEEWKHICEHCHKKYPIKSSLDQHILRHHTNAGSNFICYHCNECHNTRNSLIHHIKSKHTLRVLRTEECEVCKQPFDDQRLLKMHLFNEHNLRINIKSYAKRMKQFSCDKCGKRYTTVQMLKIHSPNCDGIKRHAKKKNNNKNNYTDEMTDFNNEQNDSLEAQQKVPLQGKKQRKVSLKCELCNEFTGTYKKLMAHVSANHDIDPETLRPYECVQCKTKYKSSLQLANHKRYHSTEKVHMCSFCGRGFTQKKDMLNHEKLHSDRRDVQCEMCPKRFHTKNYLRSHILVVHTDRSLWKYTCPYCGRKYAMKSNIDAHIRRHTGEKPFACHLCDKKFADKAVLQRHFYTHSNVRNFKCDYCEKEYKSNDVLKIHLKKAHDVGNAKVPVPVKKFGCDFCPKMFSAKNKLRRHMYSHTGELPFSCYVCEKKFTDRSYVKHHLRSVHNIQEVSQD</sequence>
<dbReference type="RefSeq" id="XP_018336364.1">
    <property type="nucleotide sequence ID" value="XM_018480862.1"/>
</dbReference>
<keyword evidence="6" id="KW-0862">Zinc</keyword>
<feature type="domain" description="C2H2-type" evidence="12">
    <location>
        <begin position="568"/>
        <end position="591"/>
    </location>
</feature>
<dbReference type="Pfam" id="PF13894">
    <property type="entry name" value="zf-C2H2_4"/>
    <property type="match status" value="1"/>
</dbReference>
<comment type="similarity">
    <text evidence="2">Belongs to the krueppel C2H2-type zinc-finger protein family.</text>
</comment>
<dbReference type="SUPFAM" id="SSF48695">
    <property type="entry name" value="Multiheme cytochromes"/>
    <property type="match status" value="1"/>
</dbReference>
<dbReference type="KEGG" id="apln:108744901"/>
<dbReference type="InterPro" id="IPR013087">
    <property type="entry name" value="Znf_C2H2_type"/>
</dbReference>
<dbReference type="KEGG" id="apln:112904514"/>
<evidence type="ECO:0000256" key="8">
    <source>
        <dbReference type="ARBA" id="ARBA00023125"/>
    </source>
</evidence>
<dbReference type="GO" id="GO:0000981">
    <property type="term" value="F:DNA-binding transcription factor activity, RNA polymerase II-specific"/>
    <property type="evidence" value="ECO:0007669"/>
    <property type="project" value="TreeGrafter"/>
</dbReference>
<dbReference type="GeneID" id="108744901"/>
<keyword evidence="8" id="KW-0238">DNA-binding</keyword>
<dbReference type="Pfam" id="PF07776">
    <property type="entry name" value="zf-AD"/>
    <property type="match status" value="1"/>
</dbReference>
<gene>
    <name evidence="14" type="primary">LOC108744901</name>
    <name evidence="15" type="synonym">LOC112904514</name>
</gene>
<evidence type="ECO:0000256" key="3">
    <source>
        <dbReference type="ARBA" id="ARBA00022723"/>
    </source>
</evidence>
<dbReference type="SMART" id="SM00868">
    <property type="entry name" value="zf-AD"/>
    <property type="match status" value="1"/>
</dbReference>
<dbReference type="Gene3D" id="3.30.160.60">
    <property type="entry name" value="Classic Zinc Finger"/>
    <property type="match status" value="11"/>
</dbReference>
<keyword evidence="3" id="KW-0479">Metal-binding</keyword>
<feature type="domain" description="C2H2-type" evidence="12">
    <location>
        <begin position="605"/>
        <end position="632"/>
    </location>
</feature>
<feature type="domain" description="C2H2-type" evidence="12">
    <location>
        <begin position="481"/>
        <end position="509"/>
    </location>
</feature>
<dbReference type="RefSeq" id="XP_025830447.1">
    <property type="nucleotide sequence ID" value="XM_025974662.1"/>
</dbReference>
<evidence type="ECO:0000256" key="6">
    <source>
        <dbReference type="ARBA" id="ARBA00022833"/>
    </source>
</evidence>
<dbReference type="GO" id="GO:0005634">
    <property type="term" value="C:nucleus"/>
    <property type="evidence" value="ECO:0007669"/>
    <property type="project" value="UniProtKB-SubCell"/>
</dbReference>
<dbReference type="PANTHER" id="PTHR24408">
    <property type="entry name" value="ZINC FINGER PROTEIN"/>
    <property type="match status" value="1"/>
</dbReference>
<keyword evidence="5 11" id="KW-0863">Zinc-finger</keyword>
<reference evidence="14 15" key="1">
    <citation type="submission" date="2025-04" db="UniProtKB">
        <authorList>
            <consortium name="RefSeq"/>
        </authorList>
    </citation>
    <scope>IDENTIFICATION</scope>
    <source>
        <tissue evidence="14 15">Entire body</tissue>
    </source>
</reference>
<dbReference type="InterPro" id="IPR012934">
    <property type="entry name" value="Znf_AD"/>
</dbReference>
<feature type="domain" description="C2H2-type" evidence="12">
    <location>
        <begin position="540"/>
        <end position="567"/>
    </location>
</feature>
<dbReference type="FunFam" id="3.30.160.60:FF:000446">
    <property type="entry name" value="Zinc finger protein"/>
    <property type="match status" value="1"/>
</dbReference>
<evidence type="ECO:0000256" key="1">
    <source>
        <dbReference type="ARBA" id="ARBA00004123"/>
    </source>
</evidence>
<evidence type="ECO:0000313" key="15">
    <source>
        <dbReference type="RefSeq" id="XP_025830447.1"/>
    </source>
</evidence>
<name>A0A1W4XK58_AGRPL</name>
<dbReference type="InterPro" id="IPR036236">
    <property type="entry name" value="Znf_C2H2_sf"/>
</dbReference>
<evidence type="ECO:0000313" key="14">
    <source>
        <dbReference type="RefSeq" id="XP_018336364.1"/>
    </source>
</evidence>
<dbReference type="InterPro" id="IPR036280">
    <property type="entry name" value="Multihaem_cyt_sf"/>
</dbReference>
<evidence type="ECO:0000256" key="2">
    <source>
        <dbReference type="ARBA" id="ARBA00006991"/>
    </source>
</evidence>
<dbReference type="PANTHER" id="PTHR24408:SF64">
    <property type="entry name" value="LINKING IMMUNITY AND METABOLISM-RELATED"/>
    <property type="match status" value="1"/>
</dbReference>
<dbReference type="Pfam" id="PF00096">
    <property type="entry name" value="zf-C2H2"/>
    <property type="match status" value="5"/>
</dbReference>
<feature type="domain" description="C2H2-type" evidence="12">
    <location>
        <begin position="633"/>
        <end position="661"/>
    </location>
</feature>